<protein>
    <recommendedName>
        <fullName evidence="3">3-keto-5-aminohexanoate cleavage enzyme</fullName>
    </recommendedName>
</protein>
<accession>A0A077M0H2</accession>
<dbReference type="PANTHER" id="PTHR37418">
    <property type="entry name" value="3-KETO-5-AMINOHEXANOATE CLEAVAGE ENZYME-RELATED"/>
    <property type="match status" value="1"/>
</dbReference>
<dbReference type="STRING" id="1194083.BN12_590006"/>
<dbReference type="GO" id="GO:0043720">
    <property type="term" value="F:3-keto-5-aminohexanoate cleavage activity"/>
    <property type="evidence" value="ECO:0007669"/>
    <property type="project" value="InterPro"/>
</dbReference>
<proteinExistence type="predicted"/>
<evidence type="ECO:0000313" key="2">
    <source>
        <dbReference type="Proteomes" id="UP000035721"/>
    </source>
</evidence>
<sequence>MLKACLNGARLPAEHPALPVTAEQVAADTVAVLAAGADMVHVHVKDDVGRDTFAAGTLARTLEATRAAAPDVRIGVTTGAWAEPSLARRLEAVSSWTSLPDFASVNWHEEGAEPLAGLLLDRGVGVEAGLWTVDAVRAWLDSPLAGRCLRVLLELPDESDEVAVLSTADRMIDVLRAGGADRSVLLHGEGAATWPVLRHARRLGLDTRIGLEDTLVLPDGSTAPGNAALVAAARAAG</sequence>
<organism evidence="1 2">
    <name type="scientific">Nostocoides japonicum T1-X7</name>
    <dbReference type="NCBI Taxonomy" id="1194083"/>
    <lineage>
        <taxon>Bacteria</taxon>
        <taxon>Bacillati</taxon>
        <taxon>Actinomycetota</taxon>
        <taxon>Actinomycetes</taxon>
        <taxon>Micrococcales</taxon>
        <taxon>Intrasporangiaceae</taxon>
        <taxon>Nostocoides</taxon>
    </lineage>
</organism>
<dbReference type="OrthoDB" id="3424160at2"/>
<gene>
    <name evidence="1" type="ORF">BN12_590006</name>
</gene>
<dbReference type="Proteomes" id="UP000035721">
    <property type="component" value="Unassembled WGS sequence"/>
</dbReference>
<dbReference type="Gene3D" id="3.20.20.70">
    <property type="entry name" value="Aldolase class I"/>
    <property type="match status" value="1"/>
</dbReference>
<reference evidence="1 2" key="1">
    <citation type="journal article" date="2013" name="ISME J.">
        <title>A metabolic model for members of the genus Tetrasphaera involved in enhanced biological phosphorus removal.</title>
        <authorList>
            <person name="Kristiansen R."/>
            <person name="Nguyen H.T.T."/>
            <person name="Saunders A.M."/>
            <person name="Nielsen J.L."/>
            <person name="Wimmer R."/>
            <person name="Le V.Q."/>
            <person name="McIlroy S.J."/>
            <person name="Petrovski S."/>
            <person name="Seviour R.J."/>
            <person name="Calteau A."/>
            <person name="Nielsen K.L."/>
            <person name="Nielsen P.H."/>
        </authorList>
    </citation>
    <scope>NUCLEOTIDE SEQUENCE [LARGE SCALE GENOMIC DNA]</scope>
    <source>
        <strain evidence="1 2">T1-X7</strain>
    </source>
</reference>
<dbReference type="Pfam" id="PF05853">
    <property type="entry name" value="BKACE"/>
    <property type="match status" value="2"/>
</dbReference>
<evidence type="ECO:0000313" key="1">
    <source>
        <dbReference type="EMBL" id="CCH79788.1"/>
    </source>
</evidence>
<dbReference type="InterPro" id="IPR013785">
    <property type="entry name" value="Aldolase_TIM"/>
</dbReference>
<dbReference type="RefSeq" id="WP_048551763.1">
    <property type="nucleotide sequence ID" value="NZ_HF570958.1"/>
</dbReference>
<dbReference type="InterPro" id="IPR008567">
    <property type="entry name" value="BKACE"/>
</dbReference>
<dbReference type="PANTHER" id="PTHR37418:SF1">
    <property type="entry name" value="3-KETO-5-AMINOHEXANOATE CLEAVAGE PROTEIN"/>
    <property type="match status" value="1"/>
</dbReference>
<dbReference type="EMBL" id="CAJB01000391">
    <property type="protein sequence ID" value="CCH79788.1"/>
    <property type="molecule type" value="Genomic_DNA"/>
</dbReference>
<evidence type="ECO:0008006" key="3">
    <source>
        <dbReference type="Google" id="ProtNLM"/>
    </source>
</evidence>
<comment type="caution">
    <text evidence="1">The sequence shown here is derived from an EMBL/GenBank/DDBJ whole genome shotgun (WGS) entry which is preliminary data.</text>
</comment>
<keyword evidence="2" id="KW-1185">Reference proteome</keyword>
<dbReference type="AlphaFoldDB" id="A0A077M0H2"/>
<name>A0A077M0H2_9MICO</name>